<accession>A0A8E2EM56</accession>
<keyword evidence="6" id="KW-1185">Reference proteome</keyword>
<evidence type="ECO:0000256" key="2">
    <source>
        <dbReference type="ARBA" id="ARBA00022980"/>
    </source>
</evidence>
<sequence>MASPLASRQLTGVVVSAGKMAKTVKVRIAKQEWHKHIRKFFPSSTTYLVSDPNSSLHEGDVVRIASGWRTSRHIRHVVSSIIAPFGTPINARPPIPTEEERIAERQRRRLAKDVRQAERGRVPSQLRIAEAIKQGREVPDLETATRNLRKEVDDTEKVKRAAGVLSGKERRRQERDQTDIERNDALS</sequence>
<name>A0A8E2EM56_9PEZI</name>
<dbReference type="Pfam" id="PF00366">
    <property type="entry name" value="Ribosomal_S17"/>
    <property type="match status" value="1"/>
</dbReference>
<dbReference type="SUPFAM" id="SSF50249">
    <property type="entry name" value="Nucleic acid-binding proteins"/>
    <property type="match status" value="1"/>
</dbReference>
<comment type="similarity">
    <text evidence="1">Belongs to the universal ribosomal protein uS17 family.</text>
</comment>
<dbReference type="AlphaFoldDB" id="A0A8E2EM56"/>
<dbReference type="OrthoDB" id="274752at2759"/>
<dbReference type="GO" id="GO:0005739">
    <property type="term" value="C:mitochondrion"/>
    <property type="evidence" value="ECO:0007669"/>
    <property type="project" value="TreeGrafter"/>
</dbReference>
<evidence type="ECO:0000256" key="4">
    <source>
        <dbReference type="SAM" id="MobiDB-lite"/>
    </source>
</evidence>
<dbReference type="InterPro" id="IPR000266">
    <property type="entry name" value="Ribosomal_uS17"/>
</dbReference>
<evidence type="ECO:0000313" key="6">
    <source>
        <dbReference type="Proteomes" id="UP000250140"/>
    </source>
</evidence>
<evidence type="ECO:0000256" key="3">
    <source>
        <dbReference type="ARBA" id="ARBA00023274"/>
    </source>
</evidence>
<protein>
    <submittedName>
        <fullName evidence="5">Nucleic acid-binding protein</fullName>
    </submittedName>
</protein>
<dbReference type="GO" id="GO:1990904">
    <property type="term" value="C:ribonucleoprotein complex"/>
    <property type="evidence" value="ECO:0007669"/>
    <property type="project" value="UniProtKB-KW"/>
</dbReference>
<dbReference type="GO" id="GO:0005840">
    <property type="term" value="C:ribosome"/>
    <property type="evidence" value="ECO:0007669"/>
    <property type="project" value="UniProtKB-KW"/>
</dbReference>
<dbReference type="GO" id="GO:0003735">
    <property type="term" value="F:structural constituent of ribosome"/>
    <property type="evidence" value="ECO:0007669"/>
    <property type="project" value="InterPro"/>
</dbReference>
<gene>
    <name evidence="5" type="ORF">AOQ84DRAFT_393801</name>
</gene>
<dbReference type="Gene3D" id="2.40.50.140">
    <property type="entry name" value="Nucleic acid-binding proteins"/>
    <property type="match status" value="1"/>
</dbReference>
<feature type="compositionally biased region" description="Basic and acidic residues" evidence="4">
    <location>
        <begin position="148"/>
        <end position="159"/>
    </location>
</feature>
<keyword evidence="3" id="KW-0687">Ribonucleoprotein</keyword>
<feature type="compositionally biased region" description="Basic and acidic residues" evidence="4">
    <location>
        <begin position="167"/>
        <end position="187"/>
    </location>
</feature>
<dbReference type="PANTHER" id="PTHR10744:SF1">
    <property type="entry name" value="SMALL RIBOSOMAL SUBUNIT PROTEIN US17M"/>
    <property type="match status" value="1"/>
</dbReference>
<dbReference type="EMBL" id="KV751160">
    <property type="protein sequence ID" value="OCL01267.1"/>
    <property type="molecule type" value="Genomic_DNA"/>
</dbReference>
<organism evidence="5 6">
    <name type="scientific">Glonium stellatum</name>
    <dbReference type="NCBI Taxonomy" id="574774"/>
    <lineage>
        <taxon>Eukaryota</taxon>
        <taxon>Fungi</taxon>
        <taxon>Dikarya</taxon>
        <taxon>Ascomycota</taxon>
        <taxon>Pezizomycotina</taxon>
        <taxon>Dothideomycetes</taxon>
        <taxon>Pleosporomycetidae</taxon>
        <taxon>Gloniales</taxon>
        <taxon>Gloniaceae</taxon>
        <taxon>Glonium</taxon>
    </lineage>
</organism>
<proteinExistence type="inferred from homology"/>
<dbReference type="Proteomes" id="UP000250140">
    <property type="component" value="Unassembled WGS sequence"/>
</dbReference>
<dbReference type="GO" id="GO:0006412">
    <property type="term" value="P:translation"/>
    <property type="evidence" value="ECO:0007669"/>
    <property type="project" value="InterPro"/>
</dbReference>
<dbReference type="InterPro" id="IPR012340">
    <property type="entry name" value="NA-bd_OB-fold"/>
</dbReference>
<reference evidence="5 6" key="1">
    <citation type="journal article" date="2016" name="Nat. Commun.">
        <title>Ectomycorrhizal ecology is imprinted in the genome of the dominant symbiotic fungus Cenococcum geophilum.</title>
        <authorList>
            <consortium name="DOE Joint Genome Institute"/>
            <person name="Peter M."/>
            <person name="Kohler A."/>
            <person name="Ohm R.A."/>
            <person name="Kuo A."/>
            <person name="Krutzmann J."/>
            <person name="Morin E."/>
            <person name="Arend M."/>
            <person name="Barry K.W."/>
            <person name="Binder M."/>
            <person name="Choi C."/>
            <person name="Clum A."/>
            <person name="Copeland A."/>
            <person name="Grisel N."/>
            <person name="Haridas S."/>
            <person name="Kipfer T."/>
            <person name="LaButti K."/>
            <person name="Lindquist E."/>
            <person name="Lipzen A."/>
            <person name="Maire R."/>
            <person name="Meier B."/>
            <person name="Mihaltcheva S."/>
            <person name="Molinier V."/>
            <person name="Murat C."/>
            <person name="Poggeler S."/>
            <person name="Quandt C.A."/>
            <person name="Sperisen C."/>
            <person name="Tritt A."/>
            <person name="Tisserant E."/>
            <person name="Crous P.W."/>
            <person name="Henrissat B."/>
            <person name="Nehls U."/>
            <person name="Egli S."/>
            <person name="Spatafora J.W."/>
            <person name="Grigoriev I.V."/>
            <person name="Martin F.M."/>
        </authorList>
    </citation>
    <scope>NUCLEOTIDE SEQUENCE [LARGE SCALE GENOMIC DNA]</scope>
    <source>
        <strain evidence="5 6">CBS 207.34</strain>
    </source>
</reference>
<dbReference type="CDD" id="cd00364">
    <property type="entry name" value="Ribosomal_uS17"/>
    <property type="match status" value="1"/>
</dbReference>
<evidence type="ECO:0000256" key="1">
    <source>
        <dbReference type="ARBA" id="ARBA00010254"/>
    </source>
</evidence>
<feature type="region of interest" description="Disordered" evidence="4">
    <location>
        <begin position="143"/>
        <end position="187"/>
    </location>
</feature>
<keyword evidence="2" id="KW-0689">Ribosomal protein</keyword>
<dbReference type="PANTHER" id="PTHR10744">
    <property type="entry name" value="40S RIBOSOMAL PROTEIN S11 FAMILY MEMBER"/>
    <property type="match status" value="1"/>
</dbReference>
<evidence type="ECO:0000313" key="5">
    <source>
        <dbReference type="EMBL" id="OCL01267.1"/>
    </source>
</evidence>